<protein>
    <submittedName>
        <fullName evidence="2">Uncharacterized protein</fullName>
    </submittedName>
</protein>
<reference evidence="2" key="1">
    <citation type="submission" date="2021-02" db="EMBL/GenBank/DDBJ databases">
        <authorList>
            <person name="Nowell W R."/>
        </authorList>
    </citation>
    <scope>NUCLEOTIDE SEQUENCE</scope>
</reference>
<keyword evidence="1" id="KW-0175">Coiled coil</keyword>
<sequence>MKFDNDIVSSHNELLGQIQKLDKLNPLSLDLFNQIEQWKIATIKKVEKAAERVHHELIELIDNQRTTITKQFESITKEIHCRQEEENFVENVIDELRQKINKLKQRVEQFTRKDTTKFTIVHNNQIDWNRLIYIREEQKNEKVPPLNV</sequence>
<evidence type="ECO:0000256" key="1">
    <source>
        <dbReference type="SAM" id="Coils"/>
    </source>
</evidence>
<evidence type="ECO:0000313" key="3">
    <source>
        <dbReference type="Proteomes" id="UP000663864"/>
    </source>
</evidence>
<organism evidence="2 3">
    <name type="scientific">Rotaria sordida</name>
    <dbReference type="NCBI Taxonomy" id="392033"/>
    <lineage>
        <taxon>Eukaryota</taxon>
        <taxon>Metazoa</taxon>
        <taxon>Spiralia</taxon>
        <taxon>Gnathifera</taxon>
        <taxon>Rotifera</taxon>
        <taxon>Eurotatoria</taxon>
        <taxon>Bdelloidea</taxon>
        <taxon>Philodinida</taxon>
        <taxon>Philodinidae</taxon>
        <taxon>Rotaria</taxon>
    </lineage>
</organism>
<dbReference type="EMBL" id="CAJNOT010000996">
    <property type="protein sequence ID" value="CAF1124788.1"/>
    <property type="molecule type" value="Genomic_DNA"/>
</dbReference>
<dbReference type="Proteomes" id="UP000663864">
    <property type="component" value="Unassembled WGS sequence"/>
</dbReference>
<gene>
    <name evidence="2" type="ORF">ZHD862_LOCUS18826</name>
</gene>
<feature type="coiled-coil region" evidence="1">
    <location>
        <begin position="43"/>
        <end position="113"/>
    </location>
</feature>
<name>A0A814QVD3_9BILA</name>
<accession>A0A814QVD3</accession>
<dbReference type="AlphaFoldDB" id="A0A814QVD3"/>
<evidence type="ECO:0000313" key="2">
    <source>
        <dbReference type="EMBL" id="CAF1124788.1"/>
    </source>
</evidence>
<proteinExistence type="predicted"/>
<comment type="caution">
    <text evidence="2">The sequence shown here is derived from an EMBL/GenBank/DDBJ whole genome shotgun (WGS) entry which is preliminary data.</text>
</comment>